<dbReference type="Proteomes" id="UP000037035">
    <property type="component" value="Unassembled WGS sequence"/>
</dbReference>
<organism evidence="3 4">
    <name type="scientific">Puccinia sorghi</name>
    <dbReference type="NCBI Taxonomy" id="27349"/>
    <lineage>
        <taxon>Eukaryota</taxon>
        <taxon>Fungi</taxon>
        <taxon>Dikarya</taxon>
        <taxon>Basidiomycota</taxon>
        <taxon>Pucciniomycotina</taxon>
        <taxon>Pucciniomycetes</taxon>
        <taxon>Pucciniales</taxon>
        <taxon>Pucciniaceae</taxon>
        <taxon>Puccinia</taxon>
    </lineage>
</organism>
<proteinExistence type="predicted"/>
<dbReference type="InterPro" id="IPR001251">
    <property type="entry name" value="CRAL-TRIO_dom"/>
</dbReference>
<evidence type="ECO:0000259" key="2">
    <source>
        <dbReference type="PROSITE" id="PS50191"/>
    </source>
</evidence>
<dbReference type="Pfam" id="PF00650">
    <property type="entry name" value="CRAL_TRIO"/>
    <property type="match status" value="1"/>
</dbReference>
<comment type="caution">
    <text evidence="3">The sequence shown here is derived from an EMBL/GenBank/DDBJ whole genome shotgun (WGS) entry which is preliminary data.</text>
</comment>
<dbReference type="GO" id="GO:0008526">
    <property type="term" value="F:phosphatidylinositol transfer activity"/>
    <property type="evidence" value="ECO:0007669"/>
    <property type="project" value="TreeGrafter"/>
</dbReference>
<gene>
    <name evidence="3" type="ORF">VP01_798g6</name>
</gene>
<dbReference type="InterPro" id="IPR036273">
    <property type="entry name" value="CRAL/TRIO_N_dom_sf"/>
</dbReference>
<dbReference type="SUPFAM" id="SSF52087">
    <property type="entry name" value="CRAL/TRIO domain"/>
    <property type="match status" value="1"/>
</dbReference>
<dbReference type="CDD" id="cd00170">
    <property type="entry name" value="SEC14"/>
    <property type="match status" value="1"/>
</dbReference>
<feature type="domain" description="CRAL-TRIO" evidence="2">
    <location>
        <begin position="218"/>
        <end position="375"/>
    </location>
</feature>
<evidence type="ECO:0000256" key="1">
    <source>
        <dbReference type="SAM" id="MobiDB-lite"/>
    </source>
</evidence>
<dbReference type="SMART" id="SM00516">
    <property type="entry name" value="SEC14"/>
    <property type="match status" value="1"/>
</dbReference>
<feature type="region of interest" description="Disordered" evidence="1">
    <location>
        <begin position="139"/>
        <end position="165"/>
    </location>
</feature>
<name>A0A0L6UAR0_9BASI</name>
<dbReference type="PANTHER" id="PTHR45824:SF29">
    <property type="entry name" value="GH16843P"/>
    <property type="match status" value="1"/>
</dbReference>
<dbReference type="PANTHER" id="PTHR45824">
    <property type="entry name" value="GH16843P"/>
    <property type="match status" value="1"/>
</dbReference>
<dbReference type="OrthoDB" id="75724at2759"/>
<evidence type="ECO:0000313" key="3">
    <source>
        <dbReference type="EMBL" id="KNZ45616.1"/>
    </source>
</evidence>
<dbReference type="STRING" id="27349.A0A0L6UAR0"/>
<dbReference type="InterPro" id="IPR052578">
    <property type="entry name" value="PI_Transfer_CRAL-TRIO"/>
</dbReference>
<dbReference type="Gene3D" id="3.40.525.10">
    <property type="entry name" value="CRAL-TRIO lipid binding domain"/>
    <property type="match status" value="1"/>
</dbReference>
<dbReference type="SUPFAM" id="SSF46938">
    <property type="entry name" value="CRAL/TRIO N-terminal domain"/>
    <property type="match status" value="1"/>
</dbReference>
<dbReference type="Pfam" id="PF03765">
    <property type="entry name" value="CRAL_TRIO_N"/>
    <property type="match status" value="1"/>
</dbReference>
<dbReference type="InterPro" id="IPR036865">
    <property type="entry name" value="CRAL-TRIO_dom_sf"/>
</dbReference>
<dbReference type="VEuPathDB" id="FungiDB:VP01_798g6"/>
<dbReference type="InterPro" id="IPR011074">
    <property type="entry name" value="CRAL/TRIO_N_dom"/>
</dbReference>
<dbReference type="PROSITE" id="PS50191">
    <property type="entry name" value="CRAL_TRIO"/>
    <property type="match status" value="1"/>
</dbReference>
<dbReference type="AlphaFoldDB" id="A0A0L6UAR0"/>
<evidence type="ECO:0000313" key="4">
    <source>
        <dbReference type="Proteomes" id="UP000037035"/>
    </source>
</evidence>
<reference evidence="3 4" key="1">
    <citation type="submission" date="2015-08" db="EMBL/GenBank/DDBJ databases">
        <title>Next Generation Sequencing and Analysis of the Genome of Puccinia sorghi L Schw, the Causal Agent of Maize Common Rust.</title>
        <authorList>
            <person name="Rochi L."/>
            <person name="Burguener G."/>
            <person name="Darino M."/>
            <person name="Turjanski A."/>
            <person name="Kreff E."/>
            <person name="Dieguez M.J."/>
            <person name="Sacco F."/>
        </authorList>
    </citation>
    <scope>NUCLEOTIDE SEQUENCE [LARGE SCALE GENOMIC DNA]</scope>
    <source>
        <strain evidence="3 4">RO10H11247</strain>
    </source>
</reference>
<dbReference type="EMBL" id="LAVV01013482">
    <property type="protein sequence ID" value="KNZ45616.1"/>
    <property type="molecule type" value="Genomic_DNA"/>
</dbReference>
<keyword evidence="4" id="KW-1185">Reference proteome</keyword>
<protein>
    <recommendedName>
        <fullName evidence="2">CRAL-TRIO domain-containing protein</fullName>
    </recommendedName>
</protein>
<sequence length="443" mass="50834">MGRFTKKPVFSNWYFQGSLKMSTPVAAGLLGVKHAQRNLVKVVRVAGVQLPARPVFRGQTRTKSAVICNSDNITFTMTHHPKQSDQPKKHFPIFWKTMKHPSLTSSPLPIQSLDSLTVLQRSTYDFIVNTLSEPNFQLPSFAKPATAPTSSSTAKKDLLQDPPSPNKLTPAEKCFCSREAILRVCRATKWDRSRALKRLIDTLVWRREFKVDEIDPQELSHEAETGKQFTLGYDNHQRPILYMFPYRENTKPSINQIRLLVWYLERTIDLMPPGVETLTLIIDFGDSSKPRSSQITPLSIAKEALKILQTYYCERLAQAICINVPWVFWGFLKLLKPFLDPKTVEKVLFDPVVSEHVPAEQLIKESFNGTLDFRYDHEIYYKLLAELTASRKKKMLARYDRYGEGRVGMSEFVIRGGNRRRSVTTRELSEPWAQSSTHNRAEV</sequence>
<accession>A0A0L6UAR0</accession>